<dbReference type="InterPro" id="IPR001466">
    <property type="entry name" value="Beta-lactam-related"/>
</dbReference>
<gene>
    <name evidence="2" type="ORF">GCM10009765_81940</name>
</gene>
<dbReference type="PANTHER" id="PTHR43283">
    <property type="entry name" value="BETA-LACTAMASE-RELATED"/>
    <property type="match status" value="1"/>
</dbReference>
<dbReference type="InterPro" id="IPR012338">
    <property type="entry name" value="Beta-lactam/transpept-like"/>
</dbReference>
<dbReference type="EMBL" id="BAAANY010000047">
    <property type="protein sequence ID" value="GAA1721387.1"/>
    <property type="molecule type" value="Genomic_DNA"/>
</dbReference>
<dbReference type="InterPro" id="IPR050789">
    <property type="entry name" value="Diverse_Enzym_Activities"/>
</dbReference>
<evidence type="ECO:0000259" key="1">
    <source>
        <dbReference type="Pfam" id="PF00144"/>
    </source>
</evidence>
<keyword evidence="3" id="KW-1185">Reference proteome</keyword>
<dbReference type="RefSeq" id="WP_344315376.1">
    <property type="nucleotide sequence ID" value="NZ_BAAANY010000047.1"/>
</dbReference>
<sequence length="367" mass="39298">MNDGSMGLARLTQTLQLCESALAAGVMLGIHLTVFHDGELVANAAFGAESAGVPARVDSVGEMRCAVKPLTALVLAAAAQHGLLSLDDHLSRWVPAGTNAVIANCTLRELLTHRAGIPELRSTRVYSVDFHEYVDRLLALRIASWTWRPIGFYSLTAGWHLLGWVAEQVLGEPIIALTTRIMWPGAEDSRLLGHAEENHPFLLRHGTENWEPYVDQGKYRLYDRPNPAWGGCASVSDLVRLYVRILDCLEGQATMEGAVVPIEPATVAALIQPSMPISVTTGQPSVPFATGFFRGGTGINFADDWDSAAFGHGGTIGSRYGTGVICEPGSRTVVAYRLSSLSLRTNAFVSAVGTAVRADLGLGVADH</sequence>
<dbReference type="Proteomes" id="UP001500618">
    <property type="component" value="Unassembled WGS sequence"/>
</dbReference>
<reference evidence="2 3" key="1">
    <citation type="journal article" date="2019" name="Int. J. Syst. Evol. Microbiol.">
        <title>The Global Catalogue of Microorganisms (GCM) 10K type strain sequencing project: providing services to taxonomists for standard genome sequencing and annotation.</title>
        <authorList>
            <consortium name="The Broad Institute Genomics Platform"/>
            <consortium name="The Broad Institute Genome Sequencing Center for Infectious Disease"/>
            <person name="Wu L."/>
            <person name="Ma J."/>
        </authorList>
    </citation>
    <scope>NUCLEOTIDE SEQUENCE [LARGE SCALE GENOMIC DNA]</scope>
    <source>
        <strain evidence="2 3">JCM 14718</strain>
    </source>
</reference>
<dbReference type="Gene3D" id="3.40.710.10">
    <property type="entry name" value="DD-peptidase/beta-lactamase superfamily"/>
    <property type="match status" value="1"/>
</dbReference>
<protein>
    <recommendedName>
        <fullName evidence="1">Beta-lactamase-related domain-containing protein</fullName>
    </recommendedName>
</protein>
<dbReference type="SUPFAM" id="SSF56601">
    <property type="entry name" value="beta-lactamase/transpeptidase-like"/>
    <property type="match status" value="1"/>
</dbReference>
<organism evidence="2 3">
    <name type="scientific">Fodinicola feengrottensis</name>
    <dbReference type="NCBI Taxonomy" id="435914"/>
    <lineage>
        <taxon>Bacteria</taxon>
        <taxon>Bacillati</taxon>
        <taxon>Actinomycetota</taxon>
        <taxon>Actinomycetes</taxon>
        <taxon>Mycobacteriales</taxon>
        <taxon>Fodinicola</taxon>
    </lineage>
</organism>
<name>A0ABN2JAP9_9ACTN</name>
<accession>A0ABN2JAP9</accession>
<dbReference type="Pfam" id="PF00144">
    <property type="entry name" value="Beta-lactamase"/>
    <property type="match status" value="1"/>
</dbReference>
<comment type="caution">
    <text evidence="2">The sequence shown here is derived from an EMBL/GenBank/DDBJ whole genome shotgun (WGS) entry which is preliminary data.</text>
</comment>
<proteinExistence type="predicted"/>
<feature type="domain" description="Beta-lactamase-related" evidence="1">
    <location>
        <begin position="21"/>
        <end position="336"/>
    </location>
</feature>
<evidence type="ECO:0000313" key="2">
    <source>
        <dbReference type="EMBL" id="GAA1721387.1"/>
    </source>
</evidence>
<dbReference type="PANTHER" id="PTHR43283:SF3">
    <property type="entry name" value="BETA-LACTAMASE FAMILY PROTEIN (AFU_ORTHOLOGUE AFUA_5G07500)"/>
    <property type="match status" value="1"/>
</dbReference>
<evidence type="ECO:0000313" key="3">
    <source>
        <dbReference type="Proteomes" id="UP001500618"/>
    </source>
</evidence>